<protein>
    <recommendedName>
        <fullName evidence="3">Protein STU1</fullName>
    </recommendedName>
</protein>
<reference evidence="9 10" key="1">
    <citation type="journal article" date="2007" name="Proc. Natl. Acad. Sci. U.S.A.">
        <title>Independent sorting-out of thousands of duplicated gene pairs in two yeast species descended from a whole-genome duplication.</title>
        <authorList>
            <person name="Scannell D.R."/>
            <person name="Frank A.C."/>
            <person name="Conant G.C."/>
            <person name="Byrne K.P."/>
            <person name="Woolfit M."/>
            <person name="Wolfe K.H."/>
        </authorList>
    </citation>
    <scope>NUCLEOTIDE SEQUENCE [LARGE SCALE GENOMIC DNA]</scope>
    <source>
        <strain evidence="10">ATCC 22028 / DSM 70294 / BCRC 21397 / CBS 2163 / NBRC 10782 / NRRL Y-8283 / UCD 57-17</strain>
    </source>
</reference>
<feature type="region of interest" description="Disordered" evidence="7">
    <location>
        <begin position="257"/>
        <end position="284"/>
    </location>
</feature>
<dbReference type="InterPro" id="IPR016024">
    <property type="entry name" value="ARM-type_fold"/>
</dbReference>
<gene>
    <name evidence="9" type="ORF">Kpol_292p1</name>
</gene>
<name>A7TT44_VANPO</name>
<dbReference type="STRING" id="436907.A7TT44"/>
<comment type="subcellular location">
    <subcellularLocation>
        <location evidence="1">Cytoplasm</location>
        <location evidence="1">Cytoskeleton</location>
        <location evidence="1">Spindle</location>
    </subcellularLocation>
</comment>
<dbReference type="Pfam" id="PF12348">
    <property type="entry name" value="CLASP_N"/>
    <property type="match status" value="1"/>
</dbReference>
<feature type="domain" description="CLASP N-terminal" evidence="8">
    <location>
        <begin position="331"/>
        <end position="562"/>
    </location>
</feature>
<dbReference type="Proteomes" id="UP000000267">
    <property type="component" value="Unassembled WGS sequence"/>
</dbReference>
<dbReference type="EMBL" id="DS480542">
    <property type="protein sequence ID" value="EDO14559.1"/>
    <property type="molecule type" value="Genomic_DNA"/>
</dbReference>
<dbReference type="HOGENOM" id="CLU_471082_0_0_1"/>
<comment type="similarity">
    <text evidence="2">Belongs to the CLASP family.</text>
</comment>
<dbReference type="GO" id="GO:0051301">
    <property type="term" value="P:cell division"/>
    <property type="evidence" value="ECO:0007669"/>
    <property type="project" value="UniProtKB-KW"/>
</dbReference>
<evidence type="ECO:0000256" key="3">
    <source>
        <dbReference type="ARBA" id="ARBA00016012"/>
    </source>
</evidence>
<dbReference type="GeneID" id="5542574"/>
<dbReference type="InterPro" id="IPR024395">
    <property type="entry name" value="CLASP_N_dom"/>
</dbReference>
<dbReference type="PANTHER" id="PTHR21567:SF9">
    <property type="entry name" value="CLIP-ASSOCIATING PROTEIN"/>
    <property type="match status" value="1"/>
</dbReference>
<dbReference type="KEGG" id="vpo:Kpol_292p1"/>
<keyword evidence="6" id="KW-0131">Cell cycle</keyword>
<keyword evidence="4" id="KW-0132">Cell division</keyword>
<dbReference type="RefSeq" id="XP_001642417.1">
    <property type="nucleotide sequence ID" value="XM_001642367.1"/>
</dbReference>
<proteinExistence type="inferred from homology"/>
<evidence type="ECO:0000256" key="5">
    <source>
        <dbReference type="ARBA" id="ARBA00022701"/>
    </source>
</evidence>
<dbReference type="InParanoid" id="A7TT44"/>
<evidence type="ECO:0000256" key="7">
    <source>
        <dbReference type="SAM" id="MobiDB-lite"/>
    </source>
</evidence>
<dbReference type="OMA" id="WIRTILM"/>
<keyword evidence="6" id="KW-0498">Mitosis</keyword>
<evidence type="ECO:0000256" key="1">
    <source>
        <dbReference type="ARBA" id="ARBA00004186"/>
    </source>
</evidence>
<feature type="non-terminal residue" evidence="9">
    <location>
        <position position="579"/>
    </location>
</feature>
<dbReference type="InterPro" id="IPR011989">
    <property type="entry name" value="ARM-like"/>
</dbReference>
<dbReference type="GO" id="GO:0090307">
    <property type="term" value="P:mitotic spindle assembly"/>
    <property type="evidence" value="ECO:0007669"/>
    <property type="project" value="TreeGrafter"/>
</dbReference>
<dbReference type="GO" id="GO:0005815">
    <property type="term" value="C:microtubule organizing center"/>
    <property type="evidence" value="ECO:0007669"/>
    <property type="project" value="TreeGrafter"/>
</dbReference>
<dbReference type="GO" id="GO:0008017">
    <property type="term" value="F:microtubule binding"/>
    <property type="evidence" value="ECO:0007669"/>
    <property type="project" value="TreeGrafter"/>
</dbReference>
<dbReference type="OrthoDB" id="46159at2759"/>
<dbReference type="GO" id="GO:0005881">
    <property type="term" value="C:cytoplasmic microtubule"/>
    <property type="evidence" value="ECO:0007669"/>
    <property type="project" value="TreeGrafter"/>
</dbReference>
<accession>A7TT44</accession>
<keyword evidence="10" id="KW-1185">Reference proteome</keyword>
<dbReference type="GO" id="GO:0005876">
    <property type="term" value="C:spindle microtubule"/>
    <property type="evidence" value="ECO:0007669"/>
    <property type="project" value="TreeGrafter"/>
</dbReference>
<evidence type="ECO:0000256" key="2">
    <source>
        <dbReference type="ARBA" id="ARBA00009549"/>
    </source>
</evidence>
<sequence>MEFNELYESLADPQVSVDSKLDLLTKFKGHVKKELVNVKLISKYFDALLFVIQHYQDSNIIDPPNALKLLTLAHSALCYLIKRVAMQSPIFFSQPTVTKLLFYLVNLVPQEKRFWLSSIRAIEAIYLISPSILQNSLKNLCLNIKDNENTEEGISMENDLNKTILLIEELVKINTKNNRNPMEILNFFNPIFIDVLNNGNKNIENIDDNLKLTIELIKFNLKKYYNDELYQNFINQIENDMIKQHLIITNSDDHISTTTDNNNTNNNDTNNDNTQINNKNNNENNINTQHIFNQQFEIDLILKNDLKIISNNTRQNKLTTFKNYNSFEQLSNDMINLLQPFQETKETEQNWKLRQANILKFREIVNGNLPKKTPIEFISICKELQFIECISKAILSLRTTLSLGAFHLIREFCENLNQNLDSQIIDQIFTTLKTSLSSTKKITSQNSLHSLVILLLNSNFSNKLFNICFTLVNEKNVSPRICSSILLRLILIRFNNSVDNERRLDNLNLFIEEWLIKGIADAQTSVRESMRLTFWYYFKCYPSNARKLLTDSFSSQLKKAIELSIPPHLKLDYQPISTS</sequence>
<dbReference type="Gene3D" id="1.25.10.10">
    <property type="entry name" value="Leucine-rich Repeat Variant"/>
    <property type="match status" value="1"/>
</dbReference>
<dbReference type="SUPFAM" id="SSF48371">
    <property type="entry name" value="ARM repeat"/>
    <property type="match status" value="1"/>
</dbReference>
<dbReference type="AlphaFoldDB" id="A7TT44"/>
<evidence type="ECO:0000313" key="10">
    <source>
        <dbReference type="Proteomes" id="UP000000267"/>
    </source>
</evidence>
<dbReference type="PhylomeDB" id="A7TT44"/>
<evidence type="ECO:0000259" key="8">
    <source>
        <dbReference type="Pfam" id="PF12348"/>
    </source>
</evidence>
<evidence type="ECO:0000256" key="4">
    <source>
        <dbReference type="ARBA" id="ARBA00022618"/>
    </source>
</evidence>
<dbReference type="GO" id="GO:1990023">
    <property type="term" value="C:mitotic spindle midzone"/>
    <property type="evidence" value="ECO:0007669"/>
    <property type="project" value="TreeGrafter"/>
</dbReference>
<evidence type="ECO:0000313" key="9">
    <source>
        <dbReference type="EMBL" id="EDO14559.1"/>
    </source>
</evidence>
<dbReference type="eggNOG" id="ENOG502QT5T">
    <property type="taxonomic scope" value="Eukaryota"/>
</dbReference>
<keyword evidence="5" id="KW-0493">Microtubule</keyword>
<evidence type="ECO:0000256" key="6">
    <source>
        <dbReference type="ARBA" id="ARBA00022776"/>
    </source>
</evidence>
<dbReference type="GO" id="GO:0060172">
    <property type="term" value="P:astral microtubule depolymerization"/>
    <property type="evidence" value="ECO:0007669"/>
    <property type="project" value="TreeGrafter"/>
</dbReference>
<dbReference type="PANTHER" id="PTHR21567">
    <property type="entry name" value="CLASP"/>
    <property type="match status" value="1"/>
</dbReference>
<organism evidence="10">
    <name type="scientific">Vanderwaltozyma polyspora (strain ATCC 22028 / DSM 70294 / BCRC 21397 / CBS 2163 / NBRC 10782 / NRRL Y-8283 / UCD 57-17)</name>
    <name type="common">Kluyveromyces polysporus</name>
    <dbReference type="NCBI Taxonomy" id="436907"/>
    <lineage>
        <taxon>Eukaryota</taxon>
        <taxon>Fungi</taxon>
        <taxon>Dikarya</taxon>
        <taxon>Ascomycota</taxon>
        <taxon>Saccharomycotina</taxon>
        <taxon>Saccharomycetes</taxon>
        <taxon>Saccharomycetales</taxon>
        <taxon>Saccharomycetaceae</taxon>
        <taxon>Vanderwaltozyma</taxon>
    </lineage>
</organism>